<keyword evidence="2 6" id="KW-0812">Transmembrane</keyword>
<evidence type="ECO:0008006" key="8">
    <source>
        <dbReference type="Google" id="ProtNLM"/>
    </source>
</evidence>
<feature type="region of interest" description="Disordered" evidence="5">
    <location>
        <begin position="258"/>
        <end position="284"/>
    </location>
</feature>
<proteinExistence type="predicted"/>
<feature type="transmembrane region" description="Helical" evidence="6">
    <location>
        <begin position="132"/>
        <end position="153"/>
    </location>
</feature>
<comment type="subcellular location">
    <subcellularLocation>
        <location evidence="1">Membrane</location>
        <topology evidence="1">Multi-pass membrane protein</topology>
    </subcellularLocation>
</comment>
<dbReference type="GO" id="GO:0016020">
    <property type="term" value="C:membrane"/>
    <property type="evidence" value="ECO:0007669"/>
    <property type="project" value="UniProtKB-SubCell"/>
</dbReference>
<feature type="transmembrane region" description="Helical" evidence="6">
    <location>
        <begin position="46"/>
        <end position="65"/>
    </location>
</feature>
<evidence type="ECO:0000256" key="6">
    <source>
        <dbReference type="SAM" id="Phobius"/>
    </source>
</evidence>
<gene>
    <name evidence="7" type="ORF">MANT1106_LOCUS12364</name>
</gene>
<dbReference type="AlphaFoldDB" id="A0A7S0SKL9"/>
<dbReference type="SUPFAM" id="SSF81338">
    <property type="entry name" value="Aquaporin-like"/>
    <property type="match status" value="1"/>
</dbReference>
<reference evidence="7" key="1">
    <citation type="submission" date="2021-01" db="EMBL/GenBank/DDBJ databases">
        <authorList>
            <person name="Corre E."/>
            <person name="Pelletier E."/>
            <person name="Niang G."/>
            <person name="Scheremetjew M."/>
            <person name="Finn R."/>
            <person name="Kale V."/>
            <person name="Holt S."/>
            <person name="Cochrane G."/>
            <person name="Meng A."/>
            <person name="Brown T."/>
            <person name="Cohen L."/>
        </authorList>
    </citation>
    <scope>NUCLEOTIDE SEQUENCE</scope>
    <source>
        <strain evidence="7">SL-175</strain>
    </source>
</reference>
<evidence type="ECO:0000313" key="7">
    <source>
        <dbReference type="EMBL" id="CAD8709678.1"/>
    </source>
</evidence>
<feature type="compositionally biased region" description="Basic residues" evidence="5">
    <location>
        <begin position="258"/>
        <end position="269"/>
    </location>
</feature>
<organism evidence="7">
    <name type="scientific">Mantoniella antarctica</name>
    <dbReference type="NCBI Taxonomy" id="81844"/>
    <lineage>
        <taxon>Eukaryota</taxon>
        <taxon>Viridiplantae</taxon>
        <taxon>Chlorophyta</taxon>
        <taxon>Mamiellophyceae</taxon>
        <taxon>Mamiellales</taxon>
        <taxon>Mamiellaceae</taxon>
        <taxon>Mantoniella</taxon>
    </lineage>
</organism>
<evidence type="ECO:0000256" key="2">
    <source>
        <dbReference type="ARBA" id="ARBA00022692"/>
    </source>
</evidence>
<dbReference type="EMBL" id="HBFC01020619">
    <property type="protein sequence ID" value="CAD8709678.1"/>
    <property type="molecule type" value="Transcribed_RNA"/>
</dbReference>
<feature type="transmembrane region" description="Helical" evidence="6">
    <location>
        <begin position="12"/>
        <end position="34"/>
    </location>
</feature>
<accession>A0A7S0SKL9</accession>
<evidence type="ECO:0000256" key="4">
    <source>
        <dbReference type="ARBA" id="ARBA00023136"/>
    </source>
</evidence>
<keyword evidence="4 6" id="KW-0472">Membrane</keyword>
<evidence type="ECO:0000256" key="5">
    <source>
        <dbReference type="SAM" id="MobiDB-lite"/>
    </source>
</evidence>
<name>A0A7S0SKL9_9CHLO</name>
<feature type="transmembrane region" description="Helical" evidence="6">
    <location>
        <begin position="85"/>
        <end position="111"/>
    </location>
</feature>
<keyword evidence="3 6" id="KW-1133">Transmembrane helix</keyword>
<evidence type="ECO:0000256" key="1">
    <source>
        <dbReference type="ARBA" id="ARBA00004141"/>
    </source>
</evidence>
<feature type="transmembrane region" description="Helical" evidence="6">
    <location>
        <begin position="209"/>
        <end position="230"/>
    </location>
</feature>
<dbReference type="InterPro" id="IPR023271">
    <property type="entry name" value="Aquaporin-like"/>
</dbReference>
<protein>
    <recommendedName>
        <fullName evidence="8">Aquaporin</fullName>
    </recommendedName>
</protein>
<evidence type="ECO:0000256" key="3">
    <source>
        <dbReference type="ARBA" id="ARBA00022989"/>
    </source>
</evidence>
<sequence>MPPSPARELASSAFMSFWMNNIAVELALVTPLLAKYYGPVDDQQMFLTFIFLHLSFFFSPLYANLSGKACNNPTVYFLLYLTGKVPLVQAAVGFLCTIVGTCVGTFAYAAALETFPMAGYKGISAVKAAGGMYHGAAAEAAVAFVNFTFAGLVQPMFGAMGPYAGAFFYVVTITVERCAYSCGFMNPAVVFATHALKGDLTSRESIEHVATYFVGALGGAAAVALVNALVMPAKVQVKVKGTVRKNIGGATSTAVKKGVGKKGAVKKGAGKAGATPKKGDKKDL</sequence>